<dbReference type="CDD" id="cd04301">
    <property type="entry name" value="NAT_SF"/>
    <property type="match status" value="1"/>
</dbReference>
<dbReference type="Pfam" id="PF00583">
    <property type="entry name" value="Acetyltransf_1"/>
    <property type="match status" value="1"/>
</dbReference>
<dbReference type="RefSeq" id="WP_106777487.1">
    <property type="nucleotide sequence ID" value="NZ_JYGE01000009.1"/>
</dbReference>
<evidence type="ECO:0000313" key="2">
    <source>
        <dbReference type="EMBL" id="PSJ30772.1"/>
    </source>
</evidence>
<dbReference type="AlphaFoldDB" id="A0A2P7PYH8"/>
<dbReference type="OrthoDB" id="2243440at2"/>
<dbReference type="InterPro" id="IPR016181">
    <property type="entry name" value="Acyl_CoA_acyltransferase"/>
</dbReference>
<dbReference type="Gene3D" id="3.40.630.30">
    <property type="match status" value="1"/>
</dbReference>
<organism evidence="2 3">
    <name type="scientific">Peptostreptococcus russellii</name>
    <dbReference type="NCBI Taxonomy" id="215200"/>
    <lineage>
        <taxon>Bacteria</taxon>
        <taxon>Bacillati</taxon>
        <taxon>Bacillota</taxon>
        <taxon>Clostridia</taxon>
        <taxon>Peptostreptococcales</taxon>
        <taxon>Peptostreptococcaceae</taxon>
        <taxon>Peptostreptococcus</taxon>
    </lineage>
</organism>
<gene>
    <name evidence="2" type="ORF">UF10_08995</name>
</gene>
<dbReference type="PROSITE" id="PS51186">
    <property type="entry name" value="GNAT"/>
    <property type="match status" value="1"/>
</dbReference>
<reference evidence="2" key="1">
    <citation type="thesis" date="2015" institute="Rutgers" country="The State University of New Jersey, 14 College Farm Rd., New Brunswick, NJ, USA">
        <title>Ammonia toxicity in bacteria and its implications for treatment of and resource recovery from highly nitrogenous organic wastes.</title>
        <authorList>
            <person name="Luther A.K."/>
        </authorList>
    </citation>
    <scope>NUCLEOTIDE SEQUENCE</scope>
    <source>
        <strain evidence="2">RT-10B</strain>
    </source>
</reference>
<dbReference type="GO" id="GO:0016747">
    <property type="term" value="F:acyltransferase activity, transferring groups other than amino-acyl groups"/>
    <property type="evidence" value="ECO:0007669"/>
    <property type="project" value="InterPro"/>
</dbReference>
<keyword evidence="3" id="KW-1185">Reference proteome</keyword>
<dbReference type="EMBL" id="JYGE01000009">
    <property type="protein sequence ID" value="PSJ30772.1"/>
    <property type="molecule type" value="Genomic_DNA"/>
</dbReference>
<evidence type="ECO:0000313" key="3">
    <source>
        <dbReference type="Proteomes" id="UP000241434"/>
    </source>
</evidence>
<evidence type="ECO:0000259" key="1">
    <source>
        <dbReference type="PROSITE" id="PS51186"/>
    </source>
</evidence>
<sequence>MKKEVTFREYRDQDEKKIEKIIRKTWNYDKFCDDRVSKLLSEVFLFSCLCNQTYTQVAEMDGEVLGVIMAKNIKNHKSPLKYRLKLLHSLISIKRSKKGREALAVFEKVREIDDLLLKNSGKPYSAELAFFAMNSEYRGLGIGKSLFEMAKSYMESNSLEDFFLFTDTSCNFKFYDHLGMKKNNEEKTFFDFYNSNQDSTFFIYDFSFKGAVLDV</sequence>
<proteinExistence type="predicted"/>
<dbReference type="InterPro" id="IPR000182">
    <property type="entry name" value="GNAT_dom"/>
</dbReference>
<feature type="domain" description="N-acetyltransferase" evidence="1">
    <location>
        <begin position="5"/>
        <end position="209"/>
    </location>
</feature>
<name>A0A2P7PYH8_9FIRM</name>
<accession>A0A2P7PYH8</accession>
<comment type="caution">
    <text evidence="2">The sequence shown here is derived from an EMBL/GenBank/DDBJ whole genome shotgun (WGS) entry which is preliminary data.</text>
</comment>
<dbReference type="Proteomes" id="UP000241434">
    <property type="component" value="Unassembled WGS sequence"/>
</dbReference>
<protein>
    <recommendedName>
        <fullName evidence="1">N-acetyltransferase domain-containing protein</fullName>
    </recommendedName>
</protein>
<dbReference type="SUPFAM" id="SSF55729">
    <property type="entry name" value="Acyl-CoA N-acyltransferases (Nat)"/>
    <property type="match status" value="1"/>
</dbReference>